<dbReference type="AlphaFoldDB" id="A0AAD7ZXV2"/>
<name>A0AAD7ZXV2_DIPPU</name>
<gene>
    <name evidence="1" type="ORF">L9F63_017933</name>
</gene>
<feature type="non-terminal residue" evidence="1">
    <location>
        <position position="92"/>
    </location>
</feature>
<dbReference type="EMBL" id="JASPKZ010005306">
    <property type="protein sequence ID" value="KAJ9588774.1"/>
    <property type="molecule type" value="Genomic_DNA"/>
</dbReference>
<feature type="non-terminal residue" evidence="1">
    <location>
        <position position="1"/>
    </location>
</feature>
<dbReference type="Proteomes" id="UP001233999">
    <property type="component" value="Unassembled WGS sequence"/>
</dbReference>
<reference evidence="1" key="2">
    <citation type="submission" date="2023-05" db="EMBL/GenBank/DDBJ databases">
        <authorList>
            <person name="Fouks B."/>
        </authorList>
    </citation>
    <scope>NUCLEOTIDE SEQUENCE</scope>
    <source>
        <strain evidence="1">Stay&amp;Tobe</strain>
        <tissue evidence="1">Testes</tissue>
    </source>
</reference>
<proteinExistence type="predicted"/>
<evidence type="ECO:0000313" key="1">
    <source>
        <dbReference type="EMBL" id="KAJ9588774.1"/>
    </source>
</evidence>
<protein>
    <submittedName>
        <fullName evidence="1">Uncharacterized protein</fullName>
    </submittedName>
</protein>
<keyword evidence="2" id="KW-1185">Reference proteome</keyword>
<sequence>RKFSFNFLSVVRTIIYVGINLNILCNIVPKIFGYCMQAVVLHILHPKLRKTEIPGTTAWELKQMLQYQTAALAVRQIFNGATIFLLKFKTSL</sequence>
<evidence type="ECO:0000313" key="2">
    <source>
        <dbReference type="Proteomes" id="UP001233999"/>
    </source>
</evidence>
<organism evidence="1 2">
    <name type="scientific">Diploptera punctata</name>
    <name type="common">Pacific beetle cockroach</name>
    <dbReference type="NCBI Taxonomy" id="6984"/>
    <lineage>
        <taxon>Eukaryota</taxon>
        <taxon>Metazoa</taxon>
        <taxon>Ecdysozoa</taxon>
        <taxon>Arthropoda</taxon>
        <taxon>Hexapoda</taxon>
        <taxon>Insecta</taxon>
        <taxon>Pterygota</taxon>
        <taxon>Neoptera</taxon>
        <taxon>Polyneoptera</taxon>
        <taxon>Dictyoptera</taxon>
        <taxon>Blattodea</taxon>
        <taxon>Blaberoidea</taxon>
        <taxon>Blaberidae</taxon>
        <taxon>Diplopterinae</taxon>
        <taxon>Diploptera</taxon>
    </lineage>
</organism>
<reference evidence="1" key="1">
    <citation type="journal article" date="2023" name="IScience">
        <title>Live-bearing cockroach genome reveals convergent evolutionary mechanisms linked to viviparity in insects and beyond.</title>
        <authorList>
            <person name="Fouks B."/>
            <person name="Harrison M.C."/>
            <person name="Mikhailova A.A."/>
            <person name="Marchal E."/>
            <person name="English S."/>
            <person name="Carruthers M."/>
            <person name="Jennings E.C."/>
            <person name="Chiamaka E.L."/>
            <person name="Frigard R.A."/>
            <person name="Pippel M."/>
            <person name="Attardo G.M."/>
            <person name="Benoit J.B."/>
            <person name="Bornberg-Bauer E."/>
            <person name="Tobe S.S."/>
        </authorList>
    </citation>
    <scope>NUCLEOTIDE SEQUENCE</scope>
    <source>
        <strain evidence="1">Stay&amp;Tobe</strain>
    </source>
</reference>
<accession>A0AAD7ZXV2</accession>
<comment type="caution">
    <text evidence="1">The sequence shown here is derived from an EMBL/GenBank/DDBJ whole genome shotgun (WGS) entry which is preliminary data.</text>
</comment>